<keyword evidence="1" id="KW-1133">Transmembrane helix</keyword>
<reference evidence="2" key="2">
    <citation type="submission" date="2024-06" db="EMBL/GenBank/DDBJ databases">
        <authorList>
            <person name="Plum-Jensen L.E."/>
            <person name="Schramm A."/>
            <person name="Marshall I.P.G."/>
        </authorList>
    </citation>
    <scope>NUCLEOTIDE SEQUENCE</scope>
    <source>
        <strain evidence="2">Rat1</strain>
    </source>
</reference>
<dbReference type="AlphaFoldDB" id="A0AAU8M1X2"/>
<protein>
    <submittedName>
        <fullName evidence="2">Uncharacterized protein</fullName>
    </submittedName>
</protein>
<gene>
    <name evidence="2" type="ORF">Q3M24_10530</name>
</gene>
<evidence type="ECO:0000256" key="1">
    <source>
        <dbReference type="SAM" id="Phobius"/>
    </source>
</evidence>
<sequence length="202" mass="23173">MKIFTINYWKEVFQPELIIKTTLQTIIGTVMMGAFFMFFSDYVFKPLDLNGRWTLRIAPEEARSEKLGCVDIAYTVLVVQKGLEITAEGEKVEDTKSERGACKDIDIYERKIDPGKGKKIKITGFVNKNYFSDDILTISYLEGEQERVTMGVLSANDKDHISGWYESNISRAKGRITLMKTPEDISQDWGQRKKSFLENKNS</sequence>
<organism evidence="2">
    <name type="scientific">Candidatus Electrothrix aestuarii</name>
    <dbReference type="NCBI Taxonomy" id="3062594"/>
    <lineage>
        <taxon>Bacteria</taxon>
        <taxon>Pseudomonadati</taxon>
        <taxon>Thermodesulfobacteriota</taxon>
        <taxon>Desulfobulbia</taxon>
        <taxon>Desulfobulbales</taxon>
        <taxon>Desulfobulbaceae</taxon>
        <taxon>Candidatus Electrothrix</taxon>
    </lineage>
</organism>
<keyword evidence="1" id="KW-0812">Transmembrane</keyword>
<keyword evidence="1" id="KW-0472">Membrane</keyword>
<dbReference type="EMBL" id="CP159373">
    <property type="protein sequence ID" value="XCN75142.1"/>
    <property type="molecule type" value="Genomic_DNA"/>
</dbReference>
<reference evidence="2" key="1">
    <citation type="journal article" date="2024" name="Syst. Appl. Microbiol.">
        <title>First single-strain enrichments of Electrothrix cable bacteria, description of E. aestuarii sp. nov. and E. rattekaaiensis sp. nov., and proposal of a cable bacteria taxonomy following the rules of the SeqCode.</title>
        <authorList>
            <person name="Plum-Jensen L.E."/>
            <person name="Schramm A."/>
            <person name="Marshall I.P.G."/>
        </authorList>
    </citation>
    <scope>NUCLEOTIDE SEQUENCE</scope>
    <source>
        <strain evidence="2">Rat1</strain>
    </source>
</reference>
<name>A0AAU8M1X2_9BACT</name>
<proteinExistence type="predicted"/>
<accession>A0AAU8M1X2</accession>
<dbReference type="KEGG" id="eaj:Q3M24_10530"/>
<evidence type="ECO:0000313" key="2">
    <source>
        <dbReference type="EMBL" id="XCN75142.1"/>
    </source>
</evidence>
<feature type="transmembrane region" description="Helical" evidence="1">
    <location>
        <begin position="23"/>
        <end position="44"/>
    </location>
</feature>